<evidence type="ECO:0000313" key="3">
    <source>
        <dbReference type="Proteomes" id="UP000198822"/>
    </source>
</evidence>
<evidence type="ECO:0008006" key="4">
    <source>
        <dbReference type="Google" id="ProtNLM"/>
    </source>
</evidence>
<evidence type="ECO:0000313" key="2">
    <source>
        <dbReference type="EMBL" id="SDH99618.1"/>
    </source>
</evidence>
<dbReference type="RefSeq" id="WP_092506542.1">
    <property type="nucleotide sequence ID" value="NZ_LT629695.1"/>
</dbReference>
<name>A0A1G8GYZ6_9MICO</name>
<sequence>MGLFSRKPKPEAAAPVETGPTPERLAELDAEIVDLQQQLGAADADGRSALLDRLGAAERARGDLDAAIGHFEASLAEREVYGPAYHALLELFEAKRSAAATAKDREGLDRWIARIDDHMAVSKRILRSNY</sequence>
<evidence type="ECO:0000256" key="1">
    <source>
        <dbReference type="SAM" id="MobiDB-lite"/>
    </source>
</evidence>
<accession>A0A1G8GYZ6</accession>
<dbReference type="EMBL" id="LT629695">
    <property type="protein sequence ID" value="SDH99618.1"/>
    <property type="molecule type" value="Genomic_DNA"/>
</dbReference>
<organism evidence="2 3">
    <name type="scientific">Agrococcus jejuensis</name>
    <dbReference type="NCBI Taxonomy" id="399736"/>
    <lineage>
        <taxon>Bacteria</taxon>
        <taxon>Bacillati</taxon>
        <taxon>Actinomycetota</taxon>
        <taxon>Actinomycetes</taxon>
        <taxon>Micrococcales</taxon>
        <taxon>Microbacteriaceae</taxon>
        <taxon>Agrococcus</taxon>
    </lineage>
</organism>
<protein>
    <recommendedName>
        <fullName evidence="4">Tetratricopeptide repeat-containing protein</fullName>
    </recommendedName>
</protein>
<gene>
    <name evidence="2" type="ORF">SAMN04489720_3136</name>
</gene>
<dbReference type="STRING" id="399736.SAMN04489720_3136"/>
<dbReference type="Proteomes" id="UP000198822">
    <property type="component" value="Chromosome I"/>
</dbReference>
<dbReference type="AlphaFoldDB" id="A0A1G8GYZ6"/>
<reference evidence="3" key="1">
    <citation type="submission" date="2016-10" db="EMBL/GenBank/DDBJ databases">
        <authorList>
            <person name="Varghese N."/>
            <person name="Submissions S."/>
        </authorList>
    </citation>
    <scope>NUCLEOTIDE SEQUENCE [LARGE SCALE GENOMIC DNA]</scope>
    <source>
        <strain evidence="3">DSM 22002</strain>
    </source>
</reference>
<proteinExistence type="predicted"/>
<feature type="region of interest" description="Disordered" evidence="1">
    <location>
        <begin position="1"/>
        <end position="22"/>
    </location>
</feature>
<dbReference type="OrthoDB" id="7628974at2"/>
<keyword evidence="3" id="KW-1185">Reference proteome</keyword>